<dbReference type="AlphaFoldDB" id="A0A177ANK3"/>
<accession>A0A177ANK3</accession>
<dbReference type="EMBL" id="LWCA01003028">
    <property type="protein sequence ID" value="OAF63608.1"/>
    <property type="molecule type" value="Genomic_DNA"/>
</dbReference>
<protein>
    <submittedName>
        <fullName evidence="1">Uncharacterized protein</fullName>
    </submittedName>
</protein>
<keyword evidence="2" id="KW-1185">Reference proteome</keyword>
<reference evidence="1 2" key="1">
    <citation type="submission" date="2016-04" db="EMBL/GenBank/DDBJ databases">
        <title>The genome of Intoshia linei affirms orthonectids as highly simplified spiralians.</title>
        <authorList>
            <person name="Mikhailov K.V."/>
            <person name="Slusarev G.S."/>
            <person name="Nikitin M.A."/>
            <person name="Logacheva M.D."/>
            <person name="Penin A."/>
            <person name="Aleoshin V."/>
            <person name="Panchin Y.V."/>
        </authorList>
    </citation>
    <scope>NUCLEOTIDE SEQUENCE [LARGE SCALE GENOMIC DNA]</scope>
    <source>
        <strain evidence="1">Intl2013</strain>
        <tissue evidence="1">Whole animal</tissue>
    </source>
</reference>
<organism evidence="1 2">
    <name type="scientific">Intoshia linei</name>
    <dbReference type="NCBI Taxonomy" id="1819745"/>
    <lineage>
        <taxon>Eukaryota</taxon>
        <taxon>Metazoa</taxon>
        <taxon>Spiralia</taxon>
        <taxon>Lophotrochozoa</taxon>
        <taxon>Mesozoa</taxon>
        <taxon>Orthonectida</taxon>
        <taxon>Rhopaluridae</taxon>
        <taxon>Intoshia</taxon>
    </lineage>
</organism>
<feature type="non-terminal residue" evidence="1">
    <location>
        <position position="1"/>
    </location>
</feature>
<dbReference type="Proteomes" id="UP000078046">
    <property type="component" value="Unassembled WGS sequence"/>
</dbReference>
<evidence type="ECO:0000313" key="1">
    <source>
        <dbReference type="EMBL" id="OAF63608.1"/>
    </source>
</evidence>
<name>A0A177ANK3_9BILA</name>
<sequence length="117" mass="14238">ESIFSEIKEYTNKKISKCKKENNSSLDLMNTMHIINKIKYIKEKCEKIFLDIPLQKKYIEDLKHFLADLNMKQQEYFENWLDRVMQDMKHGSLKILGLAKFGRLEIFWWAREISRIY</sequence>
<gene>
    <name evidence="1" type="ORF">A3Q56_08686</name>
</gene>
<comment type="caution">
    <text evidence="1">The sequence shown here is derived from an EMBL/GenBank/DDBJ whole genome shotgun (WGS) entry which is preliminary data.</text>
</comment>
<evidence type="ECO:0000313" key="2">
    <source>
        <dbReference type="Proteomes" id="UP000078046"/>
    </source>
</evidence>
<proteinExistence type="predicted"/>